<dbReference type="PANTHER" id="PTHR12526:SF600">
    <property type="entry name" value="GLYCOSYL TRANSFERASE GROUP 1"/>
    <property type="match status" value="1"/>
</dbReference>
<comment type="caution">
    <text evidence="2">The sequence shown here is derived from an EMBL/GenBank/DDBJ whole genome shotgun (WGS) entry which is preliminary data.</text>
</comment>
<dbReference type="PANTHER" id="PTHR12526">
    <property type="entry name" value="GLYCOSYLTRANSFERASE"/>
    <property type="match status" value="1"/>
</dbReference>
<keyword evidence="1" id="KW-0175">Coiled coil</keyword>
<evidence type="ECO:0000256" key="1">
    <source>
        <dbReference type="SAM" id="Coils"/>
    </source>
</evidence>
<feature type="coiled-coil region" evidence="1">
    <location>
        <begin position="305"/>
        <end position="381"/>
    </location>
</feature>
<organism evidence="2 3">
    <name type="scientific">Limnothrix redekei LRLZ20PSL1</name>
    <dbReference type="NCBI Taxonomy" id="3112953"/>
    <lineage>
        <taxon>Bacteria</taxon>
        <taxon>Bacillati</taxon>
        <taxon>Cyanobacteriota</taxon>
        <taxon>Cyanophyceae</taxon>
        <taxon>Pseudanabaenales</taxon>
        <taxon>Pseudanabaenaceae</taxon>
        <taxon>Limnothrix</taxon>
    </lineage>
</organism>
<name>A0ABW7C932_9CYAN</name>
<proteinExistence type="predicted"/>
<dbReference type="Proteomes" id="UP001604335">
    <property type="component" value="Unassembled WGS sequence"/>
</dbReference>
<keyword evidence="2" id="KW-0328">Glycosyltransferase</keyword>
<keyword evidence="2" id="KW-0808">Transferase</keyword>
<accession>A0ABW7C932</accession>
<dbReference type="Pfam" id="PF13692">
    <property type="entry name" value="Glyco_trans_1_4"/>
    <property type="match status" value="1"/>
</dbReference>
<evidence type="ECO:0000313" key="2">
    <source>
        <dbReference type="EMBL" id="MFG3817657.1"/>
    </source>
</evidence>
<keyword evidence="3" id="KW-1185">Reference proteome</keyword>
<dbReference type="RefSeq" id="WP_393012117.1">
    <property type="nucleotide sequence ID" value="NZ_JAZAQF010000049.1"/>
</dbReference>
<sequence>MTEPTIAIVAGLLPVGCDRVAAALEELGWRPVSVEPWHQAVLRAQGFQESGWVTRQPEPVSALWIDRLGQLCRRWPTGPVVVADALATLFLSDWQTQFPTARFVLVSCAPWVGVSALFRVAGDRALEDPEWALRVWQTYHEALLVALEQLGDRAILVDLAAGAVEWGPETLILPDWEAIADERQALFQHFYPTATALYQQLNARALAPHPQLPIDPSAPTDALTWLQDWALAEQTRDRQGQFRQLQRQLAQLQPALAQSQFQLEQTRADLSRYQARVLTAEQGAIEGRLRVDQYQALIGTYDSRLQCTEDLLQAANQDLASLRDQIADLHEELELAELEVKHGRQAIARANELRDHAKAQIAAAQDQFRELRSRLEETRRLLDIIRSSKFWALRNFWIKLKYKLRPPAADHFDPELFARTLVALSQIPPELAIAPDPAAQQSAIYEAIKRELPSLDLRKPHALLRLFDAAYYLETQPDVANCLPNATYSQAFAHFVANGATEGRDPSPLFKTRYYLETYPQVKARLAAKDFNSAIEHFLEVGMAEGLNPNPNFDSEFYLQTYGDAALAVELGQYRSAFEHFLLVGVREGRLAAPVKVQTADDRPIGMFAFISGCGGAPYRYRCLHQAEALRYLGYSVEVYDIAQYPYRELLDQYRVVVMHRPTFHPNLESAIEEGRKQGVRFVFETDDLVFDPDLLYQLEDANSGEEELRQVYKEMMRQYQRAIARVDGVSTSTANLKRSIEQRFPGTPVALLPNRASAEMERQAAETLAASTDERDRSVVRLGYLSGTKTHQRDFAECEAALQVIATRYPQARLLVVGHLELSADFAATWGDRLERLPILPWEKLPEVYARLDINLAPLERDREFTAGKSELKYFEAALLAVPTVASHWGTYAEAIQPGVTGFLCGDSEDWIATLGQLIEDQDLRDRMGQAANQAARQRYLTRAALGETWAGWHHLLARSIPEPSALTVAMVVSLAASDSVEVDRIAALARALDAQGHEVRLVVQPFGASSSGQVHQACRAWETQLQGSGVQVLEGRTGLPALDVALATDWRSACAVADWANVRLRVRLVQNWEVDCEAPGTIERETALGSCGLPLRPIALGQALADRWETARALRVPPLWLEGGLTADFLPATPNWVRHSGPARSILWLDDRAADADQRSAIIAGLSLLATQQPDLQIRRYGSHAPEPLPFACEELGWPDRSTLAAALQTAQLHLAPSAANSALPTLQAIGCGCAALLVGEDLPLHPTLSAGIHYGTVLPVAESIAQTLLQLTTDAVSRVNLAQTGRATVETLGIDRTANELEQLLRRLLFLE</sequence>
<feature type="coiled-coil region" evidence="1">
    <location>
        <begin position="699"/>
        <end position="726"/>
    </location>
</feature>
<dbReference type="EC" id="2.4.-.-" evidence="2"/>
<dbReference type="EMBL" id="JAZAQF010000049">
    <property type="protein sequence ID" value="MFG3817657.1"/>
    <property type="molecule type" value="Genomic_DNA"/>
</dbReference>
<reference evidence="3" key="1">
    <citation type="journal article" date="2024" name="Algal Res.">
        <title>Biochemical, toxicological and genomic investigation of a high-biomass producing Limnothrix strain isolated from Italian shallow drinking water reservoir.</title>
        <authorList>
            <person name="Simonazzi M."/>
            <person name="Shishido T.K."/>
            <person name="Delbaje E."/>
            <person name="Wahlsten M."/>
            <person name="Fewer D.P."/>
            <person name="Sivonen K."/>
            <person name="Pezzolesi L."/>
            <person name="Pistocchi R."/>
        </authorList>
    </citation>
    <scope>NUCLEOTIDE SEQUENCE [LARGE SCALE GENOMIC DNA]</scope>
    <source>
        <strain evidence="3">LRLZ20PSL1</strain>
    </source>
</reference>
<gene>
    <name evidence="2" type="ORF">VPK24_08405</name>
</gene>
<dbReference type="SUPFAM" id="SSF53756">
    <property type="entry name" value="UDP-Glycosyltransferase/glycogen phosphorylase"/>
    <property type="match status" value="2"/>
</dbReference>
<dbReference type="Gene3D" id="1.10.287.1490">
    <property type="match status" value="1"/>
</dbReference>
<evidence type="ECO:0000313" key="3">
    <source>
        <dbReference type="Proteomes" id="UP001604335"/>
    </source>
</evidence>
<dbReference type="Gene3D" id="3.40.50.2000">
    <property type="entry name" value="Glycogen Phosphorylase B"/>
    <property type="match status" value="3"/>
</dbReference>
<dbReference type="GO" id="GO:0016757">
    <property type="term" value="F:glycosyltransferase activity"/>
    <property type="evidence" value="ECO:0007669"/>
    <property type="project" value="UniProtKB-KW"/>
</dbReference>
<protein>
    <submittedName>
        <fullName evidence="2">Glycosyltransferase</fullName>
        <ecNumber evidence="2">2.4.-.-</ecNumber>
    </submittedName>
</protein>